<dbReference type="Pfam" id="PF07030">
    <property type="entry name" value="Phage_Mu_Gp36"/>
    <property type="match status" value="1"/>
</dbReference>
<protein>
    <submittedName>
        <fullName evidence="2">Uncharacterized protein DUF1320</fullName>
    </submittedName>
</protein>
<gene>
    <name evidence="2" type="ORF">EV202_14214</name>
</gene>
<proteinExistence type="predicted"/>
<sequence>MNRFIELKDYDATMHRDILDALTREDKALPEICADRAVGEMRGYLSARYDCDRLFAATGTGRNPVVLMMALDIAAYHLFSIHNPQKMSQVRKDRYDRAVEWMKGVQRGNVLIDGAPGLPEPGRSGNSPFQMRSNPKRRNHF</sequence>
<dbReference type="AlphaFoldDB" id="A0A4R2LDY3"/>
<dbReference type="InterPro" id="IPR009752">
    <property type="entry name" value="Phage_Mu_GpJ"/>
</dbReference>
<dbReference type="Proteomes" id="UP000295600">
    <property type="component" value="Unassembled WGS sequence"/>
</dbReference>
<reference evidence="2 3" key="1">
    <citation type="submission" date="2019-03" db="EMBL/GenBank/DDBJ databases">
        <title>Genomic Encyclopedia of Type Strains, Phase IV (KMG-IV): sequencing the most valuable type-strain genomes for metagenomic binning, comparative biology and taxonomic classification.</title>
        <authorList>
            <person name="Goeker M."/>
        </authorList>
    </citation>
    <scope>NUCLEOTIDE SEQUENCE [LARGE SCALE GENOMIC DNA]</scope>
    <source>
        <strain evidence="2 3">DSM 23917</strain>
    </source>
</reference>
<name>A0A4R2LDY3_9BACE</name>
<evidence type="ECO:0000313" key="3">
    <source>
        <dbReference type="Proteomes" id="UP000295600"/>
    </source>
</evidence>
<comment type="caution">
    <text evidence="2">The sequence shown here is derived from an EMBL/GenBank/DDBJ whole genome shotgun (WGS) entry which is preliminary data.</text>
</comment>
<feature type="region of interest" description="Disordered" evidence="1">
    <location>
        <begin position="112"/>
        <end position="141"/>
    </location>
</feature>
<evidence type="ECO:0000256" key="1">
    <source>
        <dbReference type="SAM" id="MobiDB-lite"/>
    </source>
</evidence>
<evidence type="ECO:0000313" key="2">
    <source>
        <dbReference type="EMBL" id="TCO86689.1"/>
    </source>
</evidence>
<accession>A0A4R2LDY3</accession>
<dbReference type="EMBL" id="SLXB01000042">
    <property type="protein sequence ID" value="TCO86689.1"/>
    <property type="molecule type" value="Genomic_DNA"/>
</dbReference>
<dbReference type="RefSeq" id="WP_131927554.1">
    <property type="nucleotide sequence ID" value="NZ_SLXB01000042.1"/>
</dbReference>
<feature type="compositionally biased region" description="Polar residues" evidence="1">
    <location>
        <begin position="124"/>
        <end position="133"/>
    </location>
</feature>
<organism evidence="2 3">
    <name type="scientific">Prevotella heparinolytica</name>
    <dbReference type="NCBI Taxonomy" id="28113"/>
    <lineage>
        <taxon>Bacteria</taxon>
        <taxon>Pseudomonadati</taxon>
        <taxon>Bacteroidota</taxon>
        <taxon>Bacteroidia</taxon>
        <taxon>Bacteroidales</taxon>
        <taxon>Bacteroidaceae</taxon>
        <taxon>Bacteroides</taxon>
    </lineage>
</organism>